<evidence type="ECO:0000256" key="2">
    <source>
        <dbReference type="ARBA" id="ARBA00022475"/>
    </source>
</evidence>
<feature type="transmembrane region" description="Helical" evidence="6">
    <location>
        <begin position="186"/>
        <end position="204"/>
    </location>
</feature>
<dbReference type="OrthoDB" id="9812980at2"/>
<evidence type="ECO:0000256" key="1">
    <source>
        <dbReference type="ARBA" id="ARBA00004651"/>
    </source>
</evidence>
<feature type="transmembrane region" description="Helical" evidence="6">
    <location>
        <begin position="157"/>
        <end position="180"/>
    </location>
</feature>
<dbReference type="InterPro" id="IPR032816">
    <property type="entry name" value="VTT_dom"/>
</dbReference>
<feature type="transmembrane region" description="Helical" evidence="6">
    <location>
        <begin position="34"/>
        <end position="53"/>
    </location>
</feature>
<name>A0A1H9RMG9_9BACI</name>
<evidence type="ECO:0000313" key="9">
    <source>
        <dbReference type="Proteomes" id="UP000199318"/>
    </source>
</evidence>
<keyword evidence="2 6" id="KW-1003">Cell membrane</keyword>
<dbReference type="InterPro" id="IPR015414">
    <property type="entry name" value="TMEM64"/>
</dbReference>
<keyword evidence="9" id="KW-1185">Reference proteome</keyword>
<keyword evidence="5 6" id="KW-0472">Membrane</keyword>
<accession>A0A1H9RMG9</accession>
<keyword evidence="4 6" id="KW-1133">Transmembrane helix</keyword>
<feature type="transmembrane region" description="Helical" evidence="6">
    <location>
        <begin position="5"/>
        <end position="22"/>
    </location>
</feature>
<evidence type="ECO:0000259" key="7">
    <source>
        <dbReference type="Pfam" id="PF09335"/>
    </source>
</evidence>
<comment type="caution">
    <text evidence="8">The sequence shown here is derived from an EMBL/GenBank/DDBJ whole genome shotgun (WGS) entry which is preliminary data.</text>
</comment>
<feature type="transmembrane region" description="Helical" evidence="6">
    <location>
        <begin position="81"/>
        <end position="98"/>
    </location>
</feature>
<dbReference type="STRING" id="1464123.SAMN05444126_10519"/>
<dbReference type="Proteomes" id="UP000199318">
    <property type="component" value="Unassembled WGS sequence"/>
</dbReference>
<dbReference type="RefSeq" id="WP_093072186.1">
    <property type="nucleotide sequence ID" value="NZ_FOGV01000005.1"/>
</dbReference>
<reference evidence="9" key="1">
    <citation type="submission" date="2016-10" db="EMBL/GenBank/DDBJ databases">
        <authorList>
            <person name="de Groot N.N."/>
        </authorList>
    </citation>
    <scope>NUCLEOTIDE SEQUENCE [LARGE SCALE GENOMIC DNA]</scope>
    <source>
        <strain evidence="9">10nlg</strain>
    </source>
</reference>
<feature type="domain" description="VTT" evidence="7">
    <location>
        <begin position="61"/>
        <end position="177"/>
    </location>
</feature>
<dbReference type="AlphaFoldDB" id="A0A1H9RMG9"/>
<dbReference type="GO" id="GO:0005886">
    <property type="term" value="C:plasma membrane"/>
    <property type="evidence" value="ECO:0007669"/>
    <property type="project" value="UniProtKB-SubCell"/>
</dbReference>
<comment type="subcellular location">
    <subcellularLocation>
        <location evidence="1 6">Cell membrane</location>
        <topology evidence="1 6">Multi-pass membrane protein</topology>
    </subcellularLocation>
</comment>
<evidence type="ECO:0000256" key="3">
    <source>
        <dbReference type="ARBA" id="ARBA00022692"/>
    </source>
</evidence>
<evidence type="ECO:0000313" key="8">
    <source>
        <dbReference type="EMBL" id="SER73914.1"/>
    </source>
</evidence>
<gene>
    <name evidence="8" type="ORF">SAMN05444126_10519</name>
</gene>
<dbReference type="PANTHER" id="PTHR12677">
    <property type="entry name" value="GOLGI APPARATUS MEMBRANE PROTEIN TVP38-RELATED"/>
    <property type="match status" value="1"/>
</dbReference>
<dbReference type="PANTHER" id="PTHR12677:SF59">
    <property type="entry name" value="GOLGI APPARATUS MEMBRANE PROTEIN TVP38-RELATED"/>
    <property type="match status" value="1"/>
</dbReference>
<evidence type="ECO:0000256" key="5">
    <source>
        <dbReference type="ARBA" id="ARBA00023136"/>
    </source>
</evidence>
<keyword evidence="3 6" id="KW-0812">Transmembrane</keyword>
<organism evidence="8 9">
    <name type="scientific">Salisediminibacterium halotolerans</name>
    <dbReference type="NCBI Taxonomy" id="517425"/>
    <lineage>
        <taxon>Bacteria</taxon>
        <taxon>Bacillati</taxon>
        <taxon>Bacillota</taxon>
        <taxon>Bacilli</taxon>
        <taxon>Bacillales</taxon>
        <taxon>Bacillaceae</taxon>
        <taxon>Salisediminibacterium</taxon>
    </lineage>
</organism>
<proteinExistence type="inferred from homology"/>
<dbReference type="Pfam" id="PF09335">
    <property type="entry name" value="VTT_dom"/>
    <property type="match status" value="1"/>
</dbReference>
<comment type="similarity">
    <text evidence="6">Belongs to the TVP38/TMEM64 family.</text>
</comment>
<evidence type="ECO:0000256" key="4">
    <source>
        <dbReference type="ARBA" id="ARBA00022989"/>
    </source>
</evidence>
<protein>
    <recommendedName>
        <fullName evidence="6">TVP38/TMEM64 family membrane protein</fullName>
    </recommendedName>
</protein>
<evidence type="ECO:0000256" key="6">
    <source>
        <dbReference type="RuleBase" id="RU366058"/>
    </source>
</evidence>
<sequence length="223" mass="24968">MPKRLLIKIALFIPLVLGLIYFSENYLRFTPGQIQTFMLSFGILAPLVFIVLYTIRPFVLFPASVMAIAGGLSFGPFIGPAATYIGSLSGAALSFIVMRKMGHRFRTKKWTGRAEQLQKNIEENGFFYILSLRIIPVINFDFLSYLSALSRVPFRTYMSATMVGIIPGTLAFNFLGASIVDLSLNMILLTVSTFIIAFSIPVIVRKRLAKREIDIDLLPDEKI</sequence>
<dbReference type="EMBL" id="FOGV01000005">
    <property type="protein sequence ID" value="SER73914.1"/>
    <property type="molecule type" value="Genomic_DNA"/>
</dbReference>